<feature type="transmembrane region" description="Helical" evidence="8">
    <location>
        <begin position="462"/>
        <end position="480"/>
    </location>
</feature>
<feature type="transmembrane region" description="Helical" evidence="8">
    <location>
        <begin position="848"/>
        <end position="867"/>
    </location>
</feature>
<dbReference type="Gene3D" id="3.30.2090.10">
    <property type="entry name" value="Multidrug efflux transporter AcrB TolC docking domain, DN and DC subdomains"/>
    <property type="match status" value="2"/>
</dbReference>
<name>A0A8J7PW27_9PROT</name>
<dbReference type="GO" id="GO:0005886">
    <property type="term" value="C:plasma membrane"/>
    <property type="evidence" value="ECO:0007669"/>
    <property type="project" value="UniProtKB-SubCell"/>
</dbReference>
<keyword evidence="5 8" id="KW-0812">Transmembrane</keyword>
<dbReference type="PANTHER" id="PTHR32063">
    <property type="match status" value="1"/>
</dbReference>
<gene>
    <name evidence="9" type="ORF">J0H12_03885</name>
</gene>
<proteinExistence type="predicted"/>
<keyword evidence="6 8" id="KW-1133">Transmembrane helix</keyword>
<evidence type="ECO:0000256" key="5">
    <source>
        <dbReference type="ARBA" id="ARBA00022692"/>
    </source>
</evidence>
<feature type="transmembrane region" description="Helical" evidence="8">
    <location>
        <begin position="525"/>
        <end position="544"/>
    </location>
</feature>
<keyword evidence="2" id="KW-0813">Transport</keyword>
<accession>A0A8J7PW27</accession>
<keyword evidence="7 8" id="KW-0472">Membrane</keyword>
<dbReference type="GO" id="GO:0042910">
    <property type="term" value="F:xenobiotic transmembrane transporter activity"/>
    <property type="evidence" value="ECO:0007669"/>
    <property type="project" value="TreeGrafter"/>
</dbReference>
<dbReference type="SUPFAM" id="SSF82866">
    <property type="entry name" value="Multidrug efflux transporter AcrB transmembrane domain"/>
    <property type="match status" value="2"/>
</dbReference>
<dbReference type="PRINTS" id="PR00702">
    <property type="entry name" value="ACRIFLAVINRP"/>
</dbReference>
<dbReference type="Gene3D" id="3.30.70.1320">
    <property type="entry name" value="Multidrug efflux transporter AcrB pore domain like"/>
    <property type="match status" value="1"/>
</dbReference>
<dbReference type="FunFam" id="1.20.1640.10:FF:000001">
    <property type="entry name" value="Efflux pump membrane transporter"/>
    <property type="match status" value="1"/>
</dbReference>
<comment type="subcellular location">
    <subcellularLocation>
        <location evidence="1">Cell inner membrane</location>
        <topology evidence="1">Multi-pass membrane protein</topology>
    </subcellularLocation>
</comment>
<dbReference type="Gene3D" id="3.30.70.1440">
    <property type="entry name" value="Multidrug efflux transporter AcrB pore domain"/>
    <property type="match status" value="1"/>
</dbReference>
<organism evidence="9 10">
    <name type="scientific">Candidatus Paracaedimonas acanthamoebae</name>
    <dbReference type="NCBI Taxonomy" id="244581"/>
    <lineage>
        <taxon>Bacteria</taxon>
        <taxon>Pseudomonadati</taxon>
        <taxon>Pseudomonadota</taxon>
        <taxon>Alphaproteobacteria</taxon>
        <taxon>Holosporales</taxon>
        <taxon>Caedimonadaceae</taxon>
        <taxon>Candidatus Paracaedimonas</taxon>
    </lineage>
</organism>
<comment type="caution">
    <text evidence="9">The sequence shown here is derived from an EMBL/GenBank/DDBJ whole genome shotgun (WGS) entry which is preliminary data.</text>
</comment>
<dbReference type="InterPro" id="IPR027463">
    <property type="entry name" value="AcrB_DN_DC_subdom"/>
</dbReference>
<feature type="transmembrane region" description="Helical" evidence="8">
    <location>
        <begin position="12"/>
        <end position="29"/>
    </location>
</feature>
<dbReference type="Proteomes" id="UP000664414">
    <property type="component" value="Unassembled WGS sequence"/>
</dbReference>
<evidence type="ECO:0000256" key="6">
    <source>
        <dbReference type="ARBA" id="ARBA00022989"/>
    </source>
</evidence>
<dbReference type="Gene3D" id="1.20.1640.10">
    <property type="entry name" value="Multidrug efflux transporter AcrB transmembrane domain"/>
    <property type="match status" value="2"/>
</dbReference>
<feature type="transmembrane region" description="Helical" evidence="8">
    <location>
        <begin position="873"/>
        <end position="891"/>
    </location>
</feature>
<keyword evidence="3" id="KW-1003">Cell membrane</keyword>
<feature type="transmembrane region" description="Helical" evidence="8">
    <location>
        <begin position="359"/>
        <end position="380"/>
    </location>
</feature>
<sequence length="1015" mass="112367">MKLPELCIRRPVLTLVLNFLILLVGSISYTRLAVREYPNIDEPVVTVETIYQGASAEIIESQITQPLEETLAGIDGLNILTSISRPEISQITLRFRITKPPEAAANDVRDRVSRSRNKLPDGIEEPTIAKVEADAQPIIYLAFSSDRFSPLQISDYADRYVKPRLQNIDGISEARLIGERKYAMRIWLDPLKLAALKLTPDDVIASLSSQNLEVPAGRIENTKREFTVLVNSDLATPDQFNKLVLKNINGFAVTLKDVGYAQLGPEDERIIARFMGNQAIAIGIVKQATANPLTISQEVQNALHTLRTLLPEGMHVDVAYDTSVFIDRSIKEVYKTILEAVILVVLVIFLFLRNFRSILIPLVTIPISLIGALTLMYMFGFTINTLTLLAIVLAIGLVVDDAIVMLENIYHHIEKGISPLKAALIGSREITYSIIAMTITLAAVYTPMAFSQGRTGKLFIEFALTLAGAVLVSGFVALTLSPMMCSRLLHQIKDEGKFSLWIENHLQKLRNSYEKWLLISVNHRAYVLGIAGAIFIGCGVLFHMTPSELAPLEDRGTIIGIGVAPEGSTIGYTSTSAKIIEKIYQDIPEIERYFVVAGYPVVSQIISFSRLKPWEERSRKQQSIVQALFPQFFSIPDILAFPINPASLGQSAIERPVQFVIKSLTSYEHLDKVVTQVLKKARTSPALVNMDCDLKLNQPQLSILLDREKINNMGAEVGAIGRTLETLLGGKKATRFKQDGKQYDVIVQISDNDRLTPQQINNIFVRNKNGTMTHLSNLVKIKETVAPKDLNRFNQLRSATISATVGEGYSLEQALKILEEATLSLGDKEIQIDYAGESREFKESSKEIYFIFFLALIFIYLVLAAQYESFRDPFIIIFSVPLSTFGALLAMKLNGITLNIYSQVGLVTLVGLVTKHGILIVEYANHIRLQGKNRIEAVCEAASLRLRPILMTTGAMVLGAVPLAFASGAGGESRNAIGWVIVGGLTIGTFFTLFIVPIAYTYLAAPHLKKEIDET</sequence>
<dbReference type="AlphaFoldDB" id="A0A8J7PW27"/>
<feature type="transmembrane region" description="Helical" evidence="8">
    <location>
        <begin position="976"/>
        <end position="1003"/>
    </location>
</feature>
<dbReference type="InterPro" id="IPR001036">
    <property type="entry name" value="Acrflvin-R"/>
</dbReference>
<protein>
    <submittedName>
        <fullName evidence="9">Efflux RND transporter permease subunit</fullName>
    </submittedName>
</protein>
<feature type="transmembrane region" description="Helical" evidence="8">
    <location>
        <begin position="430"/>
        <end position="450"/>
    </location>
</feature>
<feature type="transmembrane region" description="Helical" evidence="8">
    <location>
        <begin position="333"/>
        <end position="352"/>
    </location>
</feature>
<evidence type="ECO:0000256" key="8">
    <source>
        <dbReference type="SAM" id="Phobius"/>
    </source>
</evidence>
<dbReference type="EMBL" id="JAFKGL010000016">
    <property type="protein sequence ID" value="MBN9413044.1"/>
    <property type="molecule type" value="Genomic_DNA"/>
</dbReference>
<evidence type="ECO:0000256" key="1">
    <source>
        <dbReference type="ARBA" id="ARBA00004429"/>
    </source>
</evidence>
<reference evidence="9" key="1">
    <citation type="submission" date="2021-02" db="EMBL/GenBank/DDBJ databases">
        <title>Thiocyanate and organic carbon inputs drive convergent selection for specific autotrophic Afipia and Thiobacillus strains within complex microbiomes.</title>
        <authorList>
            <person name="Huddy R.J."/>
            <person name="Sachdeva R."/>
            <person name="Kadzinga F."/>
            <person name="Kantor R.S."/>
            <person name="Harrison S.T.L."/>
            <person name="Banfield J.F."/>
        </authorList>
    </citation>
    <scope>NUCLEOTIDE SEQUENCE</scope>
    <source>
        <strain evidence="9">SCN18_10_11_15_R4_P_38_20</strain>
    </source>
</reference>
<feature type="transmembrane region" description="Helical" evidence="8">
    <location>
        <begin position="386"/>
        <end position="410"/>
    </location>
</feature>
<dbReference type="SUPFAM" id="SSF82714">
    <property type="entry name" value="Multidrug efflux transporter AcrB TolC docking domain, DN and DC subdomains"/>
    <property type="match status" value="2"/>
</dbReference>
<dbReference type="PANTHER" id="PTHR32063:SF28">
    <property type="entry name" value="BLR2861 PROTEIN"/>
    <property type="match status" value="1"/>
</dbReference>
<evidence type="ECO:0000313" key="10">
    <source>
        <dbReference type="Proteomes" id="UP000664414"/>
    </source>
</evidence>
<dbReference type="Pfam" id="PF00873">
    <property type="entry name" value="ACR_tran"/>
    <property type="match status" value="1"/>
</dbReference>
<evidence type="ECO:0000256" key="4">
    <source>
        <dbReference type="ARBA" id="ARBA00022519"/>
    </source>
</evidence>
<keyword evidence="4" id="KW-0997">Cell inner membrane</keyword>
<evidence type="ECO:0000256" key="3">
    <source>
        <dbReference type="ARBA" id="ARBA00022475"/>
    </source>
</evidence>
<evidence type="ECO:0000256" key="7">
    <source>
        <dbReference type="ARBA" id="ARBA00023136"/>
    </source>
</evidence>
<evidence type="ECO:0000256" key="2">
    <source>
        <dbReference type="ARBA" id="ARBA00022448"/>
    </source>
</evidence>
<evidence type="ECO:0000313" key="9">
    <source>
        <dbReference type="EMBL" id="MBN9413044.1"/>
    </source>
</evidence>
<dbReference type="SUPFAM" id="SSF82693">
    <property type="entry name" value="Multidrug efflux transporter AcrB pore domain, PN1, PN2, PC1 and PC2 subdomains"/>
    <property type="match status" value="3"/>
</dbReference>
<feature type="transmembrane region" description="Helical" evidence="8">
    <location>
        <begin position="949"/>
        <end position="970"/>
    </location>
</feature>
<dbReference type="Gene3D" id="3.30.70.1430">
    <property type="entry name" value="Multidrug efflux transporter AcrB pore domain"/>
    <property type="match status" value="2"/>
</dbReference>